<keyword evidence="3" id="KW-0269">Exonuclease</keyword>
<keyword evidence="1" id="KW-0540">Nuclease</keyword>
<evidence type="ECO:0000256" key="3">
    <source>
        <dbReference type="ARBA" id="ARBA00022839"/>
    </source>
</evidence>
<evidence type="ECO:0000259" key="4">
    <source>
        <dbReference type="SMART" id="SM00479"/>
    </source>
</evidence>
<dbReference type="InterPro" id="IPR029024">
    <property type="entry name" value="TerB-like"/>
</dbReference>
<dbReference type="PANTHER" id="PTHR30231">
    <property type="entry name" value="DNA POLYMERASE III SUBUNIT EPSILON"/>
    <property type="match status" value="1"/>
</dbReference>
<dbReference type="SUPFAM" id="SSF52113">
    <property type="entry name" value="BRCT domain"/>
    <property type="match status" value="1"/>
</dbReference>
<dbReference type="InterPro" id="IPR012337">
    <property type="entry name" value="RNaseH-like_sf"/>
</dbReference>
<proteinExistence type="predicted"/>
<evidence type="ECO:0000256" key="2">
    <source>
        <dbReference type="ARBA" id="ARBA00022801"/>
    </source>
</evidence>
<evidence type="ECO:0000313" key="5">
    <source>
        <dbReference type="EMBL" id="MBP2183573.1"/>
    </source>
</evidence>
<dbReference type="Gene3D" id="3.40.50.10190">
    <property type="entry name" value="BRCT domain"/>
    <property type="match status" value="1"/>
</dbReference>
<dbReference type="RefSeq" id="WP_308158860.1">
    <property type="nucleotide sequence ID" value="NZ_JAGGMS010000001.1"/>
</dbReference>
<organism evidence="5 6">
    <name type="scientific">Amycolatopsis magusensis</name>
    <dbReference type="NCBI Taxonomy" id="882444"/>
    <lineage>
        <taxon>Bacteria</taxon>
        <taxon>Bacillati</taxon>
        <taxon>Actinomycetota</taxon>
        <taxon>Actinomycetes</taxon>
        <taxon>Pseudonocardiales</taxon>
        <taxon>Pseudonocardiaceae</taxon>
        <taxon>Amycolatopsis</taxon>
    </lineage>
</organism>
<dbReference type="CDD" id="cd06127">
    <property type="entry name" value="DEDDh"/>
    <property type="match status" value="1"/>
</dbReference>
<dbReference type="SUPFAM" id="SSF158682">
    <property type="entry name" value="TerB-like"/>
    <property type="match status" value="1"/>
</dbReference>
<dbReference type="InterPro" id="IPR013520">
    <property type="entry name" value="Ribonucl_H"/>
</dbReference>
<feature type="domain" description="Exonuclease" evidence="4">
    <location>
        <begin position="6"/>
        <end position="173"/>
    </location>
</feature>
<keyword evidence="6" id="KW-1185">Reference proteome</keyword>
<dbReference type="EC" id="2.7.7.7" evidence="5"/>
<evidence type="ECO:0000256" key="1">
    <source>
        <dbReference type="ARBA" id="ARBA00022722"/>
    </source>
</evidence>
<name>A0ABS4PVW5_9PSEU</name>
<keyword evidence="2" id="KW-0378">Hydrolase</keyword>
<dbReference type="GO" id="GO:0003887">
    <property type="term" value="F:DNA-directed DNA polymerase activity"/>
    <property type="evidence" value="ECO:0007669"/>
    <property type="project" value="UniProtKB-EC"/>
</dbReference>
<sequence>MTTQGGYAVVDTETTGIHTGWHHRIAEVAVIHVDPDGVVTDEWSTLVNPDRDLGPQAIHRIRAADVRRAPRFGLVAGDIVERLRGRIVVAHNWPFDAMHLRAEFDRLEISTPYDPRSGVCTMQAARVLGLGSRRSLIDCCAAAGLPARSWHTAHDDALAAAELLGFILNHAPEKLAITEAHLRAAAWAWPSLPSGRVAPVHRQPAGHVEPHFLARLVERIPRDGVPEFDAYFAMLDDALLDRQISATEGDALLDLAYDLGLHRDEVLTAHVDYLRLLARAAWADEVVTADERRELHTVATLLGLERTLVDRVLEEECASAPDPEISRPLVLGGLTLEAGDKVVLTGKMRHERDELIALAAAVGIQVTADVGKKTRVVAAADPDSLSGKAKRARAFGVPVVSEDAFLRAIDILAQETLAEASLSDTLA</sequence>
<keyword evidence="5" id="KW-0808">Transferase</keyword>
<keyword evidence="5" id="KW-0548">Nucleotidyltransferase</keyword>
<comment type="caution">
    <text evidence="5">The sequence shown here is derived from an EMBL/GenBank/DDBJ whole genome shotgun (WGS) entry which is preliminary data.</text>
</comment>
<dbReference type="InterPro" id="IPR036420">
    <property type="entry name" value="BRCT_dom_sf"/>
</dbReference>
<dbReference type="EMBL" id="JAGGMS010000001">
    <property type="protein sequence ID" value="MBP2183573.1"/>
    <property type="molecule type" value="Genomic_DNA"/>
</dbReference>
<protein>
    <submittedName>
        <fullName evidence="5">DNA polymerase-3 subunit epsilon</fullName>
        <ecNumber evidence="5">2.7.7.7</ecNumber>
    </submittedName>
</protein>
<dbReference type="Gene3D" id="3.30.420.10">
    <property type="entry name" value="Ribonuclease H-like superfamily/Ribonuclease H"/>
    <property type="match status" value="1"/>
</dbReference>
<gene>
    <name evidence="5" type="ORF">JOM49_005099</name>
</gene>
<evidence type="ECO:0000313" key="6">
    <source>
        <dbReference type="Proteomes" id="UP000741013"/>
    </source>
</evidence>
<dbReference type="Proteomes" id="UP000741013">
    <property type="component" value="Unassembled WGS sequence"/>
</dbReference>
<dbReference type="SMART" id="SM00479">
    <property type="entry name" value="EXOIII"/>
    <property type="match status" value="1"/>
</dbReference>
<dbReference type="Pfam" id="PF00929">
    <property type="entry name" value="RNase_T"/>
    <property type="match status" value="1"/>
</dbReference>
<dbReference type="InterPro" id="IPR036397">
    <property type="entry name" value="RNaseH_sf"/>
</dbReference>
<dbReference type="SUPFAM" id="SSF53098">
    <property type="entry name" value="Ribonuclease H-like"/>
    <property type="match status" value="1"/>
</dbReference>
<accession>A0ABS4PVW5</accession>
<dbReference type="PANTHER" id="PTHR30231:SF4">
    <property type="entry name" value="PROTEIN NEN2"/>
    <property type="match status" value="1"/>
</dbReference>
<reference evidence="5 6" key="1">
    <citation type="submission" date="2021-03" db="EMBL/GenBank/DDBJ databases">
        <title>Sequencing the genomes of 1000 actinobacteria strains.</title>
        <authorList>
            <person name="Klenk H.-P."/>
        </authorList>
    </citation>
    <scope>NUCLEOTIDE SEQUENCE [LARGE SCALE GENOMIC DNA]</scope>
    <source>
        <strain evidence="5 6">DSM 45510</strain>
    </source>
</reference>